<protein>
    <recommendedName>
        <fullName evidence="4">Cupin 2 conserved barrel domain-containing protein</fullName>
    </recommendedName>
</protein>
<organism evidence="2 3">
    <name type="scientific">Nannochloropsis salina CCMP1776</name>
    <dbReference type="NCBI Taxonomy" id="1027361"/>
    <lineage>
        <taxon>Eukaryota</taxon>
        <taxon>Sar</taxon>
        <taxon>Stramenopiles</taxon>
        <taxon>Ochrophyta</taxon>
        <taxon>Eustigmatophyceae</taxon>
        <taxon>Eustigmatales</taxon>
        <taxon>Monodopsidaceae</taxon>
        <taxon>Microchloropsis</taxon>
        <taxon>Microchloropsis salina</taxon>
    </lineage>
</organism>
<dbReference type="OrthoDB" id="188213at2759"/>
<evidence type="ECO:0008006" key="4">
    <source>
        <dbReference type="Google" id="ProtNLM"/>
    </source>
</evidence>
<comment type="caution">
    <text evidence="2">The sequence shown here is derived from an EMBL/GenBank/DDBJ whole genome shotgun (WGS) entry which is preliminary data.</text>
</comment>
<dbReference type="EMBL" id="SDOX01000008">
    <property type="protein sequence ID" value="TFJ86579.1"/>
    <property type="molecule type" value="Genomic_DNA"/>
</dbReference>
<evidence type="ECO:0000313" key="2">
    <source>
        <dbReference type="EMBL" id="TFJ86579.1"/>
    </source>
</evidence>
<dbReference type="InterPro" id="IPR047183">
    <property type="entry name" value="GDO-like"/>
</dbReference>
<dbReference type="GO" id="GO:0051213">
    <property type="term" value="F:dioxygenase activity"/>
    <property type="evidence" value="ECO:0007669"/>
    <property type="project" value="InterPro"/>
</dbReference>
<reference evidence="2 3" key="1">
    <citation type="submission" date="2019-01" db="EMBL/GenBank/DDBJ databases">
        <title>Nuclear Genome Assembly of the Microalgal Biofuel strain Nannochloropsis salina CCMP1776.</title>
        <authorList>
            <person name="Hovde B."/>
        </authorList>
    </citation>
    <scope>NUCLEOTIDE SEQUENCE [LARGE SCALE GENOMIC DNA]</scope>
    <source>
        <strain evidence="2 3">CCMP1776</strain>
    </source>
</reference>
<proteinExistence type="predicted"/>
<dbReference type="AlphaFoldDB" id="A0A4D9DDB7"/>
<keyword evidence="3" id="KW-1185">Reference proteome</keyword>
<dbReference type="Gene3D" id="2.60.120.10">
    <property type="entry name" value="Jelly Rolls"/>
    <property type="match status" value="2"/>
</dbReference>
<name>A0A4D9DDB7_9STRA</name>
<sequence length="352" mass="38300">MVAQTVLPPTYTASQPALEKDGIIYEYTSAADPSVSPIPYLALGSSHHEEGPTRVIPFDLGEKLDVTYPATSPNLLAAYIRILPGESLETQARATSQAFYVIRGRGVSSSQEHGEIRWKAGDLFVLPASAAAVRHVATGVSLEAGGEAAALYWVSDEPLLRYLGVTASEKKFEPTLYTRERMVASVELLKHEEGVEHRNRLGILLGNRMTEANTLTLTHTLWSLLNLLPAGQKQRPHRHNSVALDLCVSAAPQGTYTLMGPELDADGWVKDPIRLEWASGACFVTPPGWWHSHHNDTDQDAWVLPLQDAGLHTHMRTLKIEFSTAEKGAEDSTASCTSSVESDKTTAALTSP</sequence>
<gene>
    <name evidence="2" type="ORF">NSK_002236</name>
</gene>
<feature type="region of interest" description="Disordered" evidence="1">
    <location>
        <begin position="328"/>
        <end position="352"/>
    </location>
</feature>
<dbReference type="PANTHER" id="PTHR41517:SF1">
    <property type="entry name" value="CUPIN"/>
    <property type="match status" value="1"/>
</dbReference>
<evidence type="ECO:0000313" key="3">
    <source>
        <dbReference type="Proteomes" id="UP000355283"/>
    </source>
</evidence>
<dbReference type="SUPFAM" id="SSF51182">
    <property type="entry name" value="RmlC-like cupins"/>
    <property type="match status" value="1"/>
</dbReference>
<dbReference type="InterPro" id="IPR014710">
    <property type="entry name" value="RmlC-like_jellyroll"/>
</dbReference>
<feature type="compositionally biased region" description="Polar residues" evidence="1">
    <location>
        <begin position="332"/>
        <end position="352"/>
    </location>
</feature>
<dbReference type="Proteomes" id="UP000355283">
    <property type="component" value="Unassembled WGS sequence"/>
</dbReference>
<accession>A0A4D9DDB7</accession>
<dbReference type="InterPro" id="IPR011051">
    <property type="entry name" value="RmlC_Cupin_sf"/>
</dbReference>
<dbReference type="PANTHER" id="PTHR41517">
    <property type="entry name" value="1,2-DIOXYGENASE PROTEIN-RELATED"/>
    <property type="match status" value="1"/>
</dbReference>
<evidence type="ECO:0000256" key="1">
    <source>
        <dbReference type="SAM" id="MobiDB-lite"/>
    </source>
</evidence>